<dbReference type="Proteomes" id="UP000472335">
    <property type="component" value="Unassembled WGS sequence"/>
</dbReference>
<feature type="domain" description="ATP-grasp" evidence="5">
    <location>
        <begin position="116"/>
        <end position="319"/>
    </location>
</feature>
<dbReference type="Pfam" id="PF18603">
    <property type="entry name" value="LAL_C2"/>
    <property type="match status" value="1"/>
</dbReference>
<dbReference type="InterPro" id="IPR052032">
    <property type="entry name" value="ATP-dep_AA_Ligase"/>
</dbReference>
<reference evidence="6 7" key="1">
    <citation type="submission" date="2020-02" db="EMBL/GenBank/DDBJ databases">
        <title>Whole-genome analyses of novel actinobacteria.</title>
        <authorList>
            <person name="Sahin N."/>
            <person name="Gencbay T."/>
        </authorList>
    </citation>
    <scope>NUCLEOTIDE SEQUENCE [LARGE SCALE GENOMIC DNA]</scope>
    <source>
        <strain evidence="6 7">HC44</strain>
    </source>
</reference>
<evidence type="ECO:0000256" key="1">
    <source>
        <dbReference type="ARBA" id="ARBA00022598"/>
    </source>
</evidence>
<dbReference type="EMBL" id="JAAKZY010000125">
    <property type="protein sequence ID" value="NGO12052.1"/>
    <property type="molecule type" value="Genomic_DNA"/>
</dbReference>
<evidence type="ECO:0000256" key="2">
    <source>
        <dbReference type="ARBA" id="ARBA00022741"/>
    </source>
</evidence>
<sequence length="413" mass="43830">MKKILLIEANGAAGQELLNAADELGIEAYVATHKELYEQYPTELKEAISGTVFTDFCQPATALRDLATFCRAHGMDGVVTSWEFLSPLAIRLAAELGLPGHAPELADACRNKRVMSEAFAAHHVPAPRTVAASHHVELAHRIAASDLHFPLVVKPAENAGSIGVSVVGSAAELPAAAELAQAQTHEFPHGIALDTTLLAQEYVEGDEYSVESVISDGTIHHLAVTEKFTTQGSSRAELGHTVPAELTDETRSAILSAAEQAAGALGLRNGVAHTEIKADARGIAKVIEIGARPPGGHIMRLVAEALGISEARAYLQTALGERPEVTPRRDRAAAIRFLTAPRAGTLRWIDSLPHGDEVIATSLYKMPGEEVGAPRDTMGRVGHVMLRAGTPREVNKAALEVVNAVTVEVATSW</sequence>
<dbReference type="InterPro" id="IPR040570">
    <property type="entry name" value="LAL_C2"/>
</dbReference>
<dbReference type="AlphaFoldDB" id="A0A6G4VD60"/>
<dbReference type="SUPFAM" id="SSF56059">
    <property type="entry name" value="Glutathione synthetase ATP-binding domain-like"/>
    <property type="match status" value="1"/>
</dbReference>
<evidence type="ECO:0000313" key="7">
    <source>
        <dbReference type="Proteomes" id="UP000472335"/>
    </source>
</evidence>
<dbReference type="Pfam" id="PF13535">
    <property type="entry name" value="ATP-grasp_4"/>
    <property type="match status" value="1"/>
</dbReference>
<evidence type="ECO:0000256" key="4">
    <source>
        <dbReference type="PROSITE-ProRule" id="PRU00409"/>
    </source>
</evidence>
<dbReference type="InterPro" id="IPR041472">
    <property type="entry name" value="BL00235/CARNS1_N"/>
</dbReference>
<dbReference type="PANTHER" id="PTHR43585">
    <property type="entry name" value="FUMIPYRROLE BIOSYNTHESIS PROTEIN C"/>
    <property type="match status" value="1"/>
</dbReference>
<comment type="caution">
    <text evidence="6">The sequence shown here is derived from an EMBL/GenBank/DDBJ whole genome shotgun (WGS) entry which is preliminary data.</text>
</comment>
<dbReference type="GO" id="GO:0046872">
    <property type="term" value="F:metal ion binding"/>
    <property type="evidence" value="ECO:0007669"/>
    <property type="project" value="InterPro"/>
</dbReference>
<dbReference type="GO" id="GO:0016874">
    <property type="term" value="F:ligase activity"/>
    <property type="evidence" value="ECO:0007669"/>
    <property type="project" value="UniProtKB-KW"/>
</dbReference>
<organism evidence="6 7">
    <name type="scientific">Streptomyces scabichelini</name>
    <dbReference type="NCBI Taxonomy" id="2711217"/>
    <lineage>
        <taxon>Bacteria</taxon>
        <taxon>Bacillati</taxon>
        <taxon>Actinomycetota</taxon>
        <taxon>Actinomycetes</taxon>
        <taxon>Kitasatosporales</taxon>
        <taxon>Streptomycetaceae</taxon>
        <taxon>Streptomyces</taxon>
    </lineage>
</organism>
<keyword evidence="2 4" id="KW-0547">Nucleotide-binding</keyword>
<name>A0A6G4VD60_9ACTN</name>
<dbReference type="PROSITE" id="PS50975">
    <property type="entry name" value="ATP_GRASP"/>
    <property type="match status" value="1"/>
</dbReference>
<dbReference type="Gene3D" id="3.40.50.20">
    <property type="match status" value="1"/>
</dbReference>
<dbReference type="Gene3D" id="3.30.470.20">
    <property type="entry name" value="ATP-grasp fold, B domain"/>
    <property type="match status" value="1"/>
</dbReference>
<evidence type="ECO:0000256" key="3">
    <source>
        <dbReference type="ARBA" id="ARBA00022840"/>
    </source>
</evidence>
<proteinExistence type="predicted"/>
<dbReference type="Pfam" id="PF18130">
    <property type="entry name" value="ATPgrasp_N"/>
    <property type="match status" value="1"/>
</dbReference>
<keyword evidence="1" id="KW-0436">Ligase</keyword>
<protein>
    <submittedName>
        <fullName evidence="6">ATP-grasp domain-containing protein</fullName>
    </submittedName>
</protein>
<evidence type="ECO:0000313" key="6">
    <source>
        <dbReference type="EMBL" id="NGO12052.1"/>
    </source>
</evidence>
<gene>
    <name evidence="6" type="ORF">G5C60_31720</name>
</gene>
<accession>A0A6G4VD60</accession>
<keyword evidence="3 4" id="KW-0067">ATP-binding</keyword>
<dbReference type="InterPro" id="IPR011761">
    <property type="entry name" value="ATP-grasp"/>
</dbReference>
<dbReference type="RefSeq" id="WP_165264445.1">
    <property type="nucleotide sequence ID" value="NZ_JAAKZY010000125.1"/>
</dbReference>
<keyword evidence="7" id="KW-1185">Reference proteome</keyword>
<dbReference type="GO" id="GO:0005524">
    <property type="term" value="F:ATP binding"/>
    <property type="evidence" value="ECO:0007669"/>
    <property type="project" value="UniProtKB-UniRule"/>
</dbReference>
<dbReference type="PANTHER" id="PTHR43585:SF2">
    <property type="entry name" value="ATP-GRASP ENZYME FSQD"/>
    <property type="match status" value="1"/>
</dbReference>
<evidence type="ECO:0000259" key="5">
    <source>
        <dbReference type="PROSITE" id="PS50975"/>
    </source>
</evidence>